<sequence length="182" mass="20328">MKQSQRVRVFAGGFFIGCVIAAGIAFLRSASDHSNDPAPLSTFERSAEAIPLPDLPFEHEKAFSIWVSPETGETRWLVQDDSKNLWRVSRLDEQVEILRANEIRVDGNPGIETPALRAGLEHNEFEILTFDPLTKVITVKISPFQPNAIEESVQLLISRDPYILDAGPIPYEETNSEESPPN</sequence>
<gene>
    <name evidence="2" type="ORF">H5P30_09010</name>
</gene>
<dbReference type="RefSeq" id="WP_185692619.1">
    <property type="nucleotide sequence ID" value="NZ_JACHVA010000080.1"/>
</dbReference>
<comment type="caution">
    <text evidence="2">The sequence shown here is derived from an EMBL/GenBank/DDBJ whole genome shotgun (WGS) entry which is preliminary data.</text>
</comment>
<evidence type="ECO:0000313" key="2">
    <source>
        <dbReference type="EMBL" id="MBC2601918.1"/>
    </source>
</evidence>
<keyword evidence="1" id="KW-0812">Transmembrane</keyword>
<keyword evidence="1" id="KW-0472">Membrane</keyword>
<dbReference type="Proteomes" id="UP000525652">
    <property type="component" value="Unassembled WGS sequence"/>
</dbReference>
<dbReference type="AlphaFoldDB" id="A0A7X1AZR4"/>
<organism evidence="2 3">
    <name type="scientific">Puniceicoccus vermicola</name>
    <dbReference type="NCBI Taxonomy" id="388746"/>
    <lineage>
        <taxon>Bacteria</taxon>
        <taxon>Pseudomonadati</taxon>
        <taxon>Verrucomicrobiota</taxon>
        <taxon>Opitutia</taxon>
        <taxon>Puniceicoccales</taxon>
        <taxon>Puniceicoccaceae</taxon>
        <taxon>Puniceicoccus</taxon>
    </lineage>
</organism>
<feature type="transmembrane region" description="Helical" evidence="1">
    <location>
        <begin position="7"/>
        <end position="27"/>
    </location>
</feature>
<name>A0A7X1AZR4_9BACT</name>
<accession>A0A7X1AZR4</accession>
<protein>
    <submittedName>
        <fullName evidence="2">Uncharacterized protein</fullName>
    </submittedName>
</protein>
<dbReference type="EMBL" id="JACHVA010000080">
    <property type="protein sequence ID" value="MBC2601918.1"/>
    <property type="molecule type" value="Genomic_DNA"/>
</dbReference>
<evidence type="ECO:0000256" key="1">
    <source>
        <dbReference type="SAM" id="Phobius"/>
    </source>
</evidence>
<reference evidence="2 3" key="1">
    <citation type="submission" date="2020-07" db="EMBL/GenBank/DDBJ databases">
        <authorList>
            <person name="Feng X."/>
        </authorList>
    </citation>
    <scope>NUCLEOTIDE SEQUENCE [LARGE SCALE GENOMIC DNA]</scope>
    <source>
        <strain evidence="2 3">JCM14086</strain>
    </source>
</reference>
<evidence type="ECO:0000313" key="3">
    <source>
        <dbReference type="Proteomes" id="UP000525652"/>
    </source>
</evidence>
<keyword evidence="1" id="KW-1133">Transmembrane helix</keyword>
<proteinExistence type="predicted"/>
<keyword evidence="3" id="KW-1185">Reference proteome</keyword>